<organism evidence="8 9">
    <name type="scientific">Colletotrichum sublineola</name>
    <name type="common">Sorghum anthracnose fungus</name>
    <dbReference type="NCBI Taxonomy" id="1173701"/>
    <lineage>
        <taxon>Eukaryota</taxon>
        <taxon>Fungi</taxon>
        <taxon>Dikarya</taxon>
        <taxon>Ascomycota</taxon>
        <taxon>Pezizomycotina</taxon>
        <taxon>Sordariomycetes</taxon>
        <taxon>Hypocreomycetidae</taxon>
        <taxon>Glomerellales</taxon>
        <taxon>Glomerellaceae</taxon>
        <taxon>Colletotrichum</taxon>
        <taxon>Colletotrichum graminicola species complex</taxon>
    </lineage>
</organism>
<dbReference type="GO" id="GO:0012505">
    <property type="term" value="C:endomembrane system"/>
    <property type="evidence" value="ECO:0007669"/>
    <property type="project" value="UniProtKB-SubCell"/>
</dbReference>
<dbReference type="PANTHER" id="PTHR10981">
    <property type="entry name" value="BATTENIN"/>
    <property type="match status" value="1"/>
</dbReference>
<dbReference type="GO" id="GO:0005774">
    <property type="term" value="C:vacuolar membrane"/>
    <property type="evidence" value="ECO:0007669"/>
    <property type="project" value="UniProtKB-SubCell"/>
</dbReference>
<comment type="subcellular location">
    <subcellularLocation>
        <location evidence="1">Endomembrane system</location>
        <topology evidence="1">Multi-pass membrane protein</topology>
    </subcellularLocation>
    <subcellularLocation>
        <location evidence="7">Vacuole membrane</location>
        <topology evidence="7">Multi-pass membrane protein</topology>
    </subcellularLocation>
</comment>
<keyword evidence="5 7" id="KW-1133">Transmembrane helix</keyword>
<dbReference type="OrthoDB" id="4849469at2759"/>
<dbReference type="GO" id="GO:0006865">
    <property type="term" value="P:amino acid transport"/>
    <property type="evidence" value="ECO:0007669"/>
    <property type="project" value="UniProtKB-KW"/>
</dbReference>
<feature type="transmembrane region" description="Helical" evidence="7">
    <location>
        <begin position="255"/>
        <end position="275"/>
    </location>
</feature>
<dbReference type="EMBL" id="JMSE01000961">
    <property type="protein sequence ID" value="KDN66187.1"/>
    <property type="molecule type" value="Genomic_DNA"/>
</dbReference>
<feature type="transmembrane region" description="Helical" evidence="7">
    <location>
        <begin position="345"/>
        <end position="370"/>
    </location>
</feature>
<keyword evidence="4" id="KW-0029">Amino-acid transport</keyword>
<dbReference type="GO" id="GO:0051453">
    <property type="term" value="P:regulation of intracellular pH"/>
    <property type="evidence" value="ECO:0007669"/>
    <property type="project" value="TreeGrafter"/>
</dbReference>
<keyword evidence="3 7" id="KW-0812">Transmembrane</keyword>
<protein>
    <recommendedName>
        <fullName evidence="7">Protein BTN</fullName>
    </recommendedName>
</protein>
<evidence type="ECO:0000256" key="5">
    <source>
        <dbReference type="ARBA" id="ARBA00022989"/>
    </source>
</evidence>
<dbReference type="InterPro" id="IPR003492">
    <property type="entry name" value="Battenin_disease_Cln3"/>
</dbReference>
<dbReference type="PANTHER" id="PTHR10981:SF0">
    <property type="entry name" value="BATTENIN"/>
    <property type="match status" value="1"/>
</dbReference>
<dbReference type="HOGENOM" id="CLU_029663_1_0_1"/>
<feature type="transmembrane region" description="Helical" evidence="7">
    <location>
        <begin position="117"/>
        <end position="138"/>
    </location>
</feature>
<name>A0A066XBB2_COLSU</name>
<feature type="transmembrane region" description="Helical" evidence="7">
    <location>
        <begin position="31"/>
        <end position="55"/>
    </location>
</feature>
<evidence type="ECO:0000313" key="9">
    <source>
        <dbReference type="Proteomes" id="UP000027238"/>
    </source>
</evidence>
<reference evidence="9" key="1">
    <citation type="journal article" date="2014" name="Genome Announc.">
        <title>Draft genome sequence of Colletotrichum sublineola, a destructive pathogen of cultivated sorghum.</title>
        <authorList>
            <person name="Baroncelli R."/>
            <person name="Sanz-Martin J.M."/>
            <person name="Rech G.E."/>
            <person name="Sukno S.A."/>
            <person name="Thon M.R."/>
        </authorList>
    </citation>
    <scope>NUCLEOTIDE SEQUENCE [LARGE SCALE GENOMIC DNA]</scope>
    <source>
        <strain evidence="9">TX430BB</strain>
    </source>
</reference>
<dbReference type="Proteomes" id="UP000027238">
    <property type="component" value="Unassembled WGS sequence"/>
</dbReference>
<dbReference type="eggNOG" id="KOG3880">
    <property type="taxonomic scope" value="Eukaryota"/>
</dbReference>
<feature type="transmembrane region" description="Helical" evidence="7">
    <location>
        <begin position="287"/>
        <end position="305"/>
    </location>
</feature>
<evidence type="ECO:0000256" key="7">
    <source>
        <dbReference type="RuleBase" id="RU361113"/>
    </source>
</evidence>
<feature type="transmembrane region" description="Helical" evidence="7">
    <location>
        <begin position="311"/>
        <end position="333"/>
    </location>
</feature>
<keyword evidence="7" id="KW-0926">Vacuole</keyword>
<comment type="caution">
    <text evidence="8">The sequence shown here is derived from an EMBL/GenBank/DDBJ whole genome shotgun (WGS) entry which is preliminary data.</text>
</comment>
<dbReference type="Pfam" id="PF02487">
    <property type="entry name" value="CLN3"/>
    <property type="match status" value="1"/>
</dbReference>
<feature type="transmembrane region" description="Helical" evidence="7">
    <location>
        <begin position="225"/>
        <end position="243"/>
    </location>
</feature>
<dbReference type="PRINTS" id="PR01315">
    <property type="entry name" value="BATTENIN"/>
</dbReference>
<evidence type="ECO:0000256" key="3">
    <source>
        <dbReference type="ARBA" id="ARBA00022692"/>
    </source>
</evidence>
<evidence type="ECO:0000313" key="8">
    <source>
        <dbReference type="EMBL" id="KDN66187.1"/>
    </source>
</evidence>
<sequence length="391" mass="42079">MGLTKIFTAFANAVLARIAHAANYLIISYPQPVVILLELLPAAVTKLFLPFVYGYVPKNARFVLITGAWILVNTVVSATPPNVLPPVRVLMTLLAACSSAATELCCLDLIRDYGRLGLIAWAAGTSLGQMANATWPLVLTSFMGKTVREGTGYMYQLVAIILLAYYVFLPRNCLPTGAETDLSNRDAESNYKNMSLLEAASTTPDKVARKSGRQPRQISVVTRQYLPALLITSAAQAMVYPGISLALDGSSFSSLLSWTSSLAFALSFGSFVARLSAMSLRLGNHRVVLVLLAWTVVLLLADSIFFLGSSYVVICVALCSGLLGGAIYVEVFDGVLQAVSDHPDFLIAIGMISAGDTLGSLLGGWVGFVWETTVCNMTVDRGRFCHRAIWN</sequence>
<proteinExistence type="inferred from homology"/>
<keyword evidence="2" id="KW-0813">Transport</keyword>
<evidence type="ECO:0000256" key="1">
    <source>
        <dbReference type="ARBA" id="ARBA00004127"/>
    </source>
</evidence>
<keyword evidence="9" id="KW-1185">Reference proteome</keyword>
<gene>
    <name evidence="8" type="ORF">CSUB01_11491</name>
</gene>
<feature type="transmembrane region" description="Helical" evidence="7">
    <location>
        <begin position="150"/>
        <end position="169"/>
    </location>
</feature>
<accession>A0A066XBB2</accession>
<evidence type="ECO:0000256" key="4">
    <source>
        <dbReference type="ARBA" id="ARBA00022970"/>
    </source>
</evidence>
<evidence type="ECO:0000256" key="2">
    <source>
        <dbReference type="ARBA" id="ARBA00022448"/>
    </source>
</evidence>
<evidence type="ECO:0000256" key="6">
    <source>
        <dbReference type="ARBA" id="ARBA00023136"/>
    </source>
</evidence>
<dbReference type="OMA" id="MANATWP"/>
<feature type="transmembrane region" description="Helical" evidence="7">
    <location>
        <begin position="62"/>
        <end position="83"/>
    </location>
</feature>
<dbReference type="AlphaFoldDB" id="A0A066XBB2"/>
<comment type="similarity">
    <text evidence="7">Belongs to the battenin family.</text>
</comment>
<keyword evidence="6 7" id="KW-0472">Membrane</keyword>